<dbReference type="Pfam" id="PF00891">
    <property type="entry name" value="Methyltransf_2"/>
    <property type="match status" value="1"/>
</dbReference>
<dbReference type="AlphaFoldDB" id="A0A395N399"/>
<evidence type="ECO:0000256" key="5">
    <source>
        <dbReference type="ARBA" id="ARBA00022691"/>
    </source>
</evidence>
<feature type="transmembrane region" description="Helical" evidence="10">
    <location>
        <begin position="597"/>
        <end position="617"/>
    </location>
</feature>
<keyword evidence="13" id="KW-1185">Reference proteome</keyword>
<feature type="transmembrane region" description="Helical" evidence="10">
    <location>
        <begin position="657"/>
        <end position="678"/>
    </location>
</feature>
<feature type="transmembrane region" description="Helical" evidence="10">
    <location>
        <begin position="685"/>
        <end position="705"/>
    </location>
</feature>
<dbReference type="SUPFAM" id="SSF53335">
    <property type="entry name" value="S-adenosyl-L-methionine-dependent methyltransferases"/>
    <property type="match status" value="1"/>
</dbReference>
<dbReference type="GO" id="GO:0005886">
    <property type="term" value="C:plasma membrane"/>
    <property type="evidence" value="ECO:0007669"/>
    <property type="project" value="TreeGrafter"/>
</dbReference>
<keyword evidence="8 10" id="KW-0472">Membrane</keyword>
<feature type="transmembrane region" description="Helical" evidence="10">
    <location>
        <begin position="356"/>
        <end position="376"/>
    </location>
</feature>
<accession>A0A395N399</accession>
<feature type="transmembrane region" description="Helical" evidence="10">
    <location>
        <begin position="725"/>
        <end position="745"/>
    </location>
</feature>
<dbReference type="CDD" id="cd11476">
    <property type="entry name" value="SLC5sbd_DUR3"/>
    <property type="match status" value="1"/>
</dbReference>
<evidence type="ECO:0000256" key="7">
    <source>
        <dbReference type="ARBA" id="ARBA00022989"/>
    </source>
</evidence>
<name>A0A395N399_9HYPO</name>
<comment type="caution">
    <text evidence="12">The sequence shown here is derived from an EMBL/GenBank/DDBJ whole genome shotgun (WGS) entry which is preliminary data.</text>
</comment>
<dbReference type="PROSITE" id="PS00329">
    <property type="entry name" value="HSP70_2"/>
    <property type="match status" value="1"/>
</dbReference>
<dbReference type="Pfam" id="PF00474">
    <property type="entry name" value="SSF"/>
    <property type="match status" value="1"/>
</dbReference>
<dbReference type="Proteomes" id="UP000265631">
    <property type="component" value="Unassembled WGS sequence"/>
</dbReference>
<keyword evidence="7 10" id="KW-1133">Transmembrane helix</keyword>
<sequence>MAGWRRMENSVTELRDNLPWQSLNGTVVDIGGGSGHVSIILAQLLGSFNQTFPQLSFQVQDQNEDMLAVGHNLLTDEVRERVSFTKASFFEPQTYKGAAAYMIRQCTHNWADKDVVTMFKSVVPGLEGSRPETPLLINDIILPEPGTVSRTWEPEMRQADMVMLVSYGAKQRIRAEFESLLKEVDKRYEIRKVHDSGALGVLEMDLAQRSDDNAIIPSPLPQSVGYGVVVAGGLAFAFGQNSFHQHPSGFLILGIGMMGVTALLKKTLHEDNLKVETFMVANRSVRTGLVASAVVSSWLWSTALLSCVLVTYSYGISGAFWYGAGCSTVIVFFGYLGTVCKGRVPEAHTILEVIRIRYGTVAHHSFTFLAVVNNLLNTINMILGASAVISFLTGMHIMASTFLLPLGVVLYTLVGGIKATFLTDYIHTFVILILSCWLTAKVIMSDSIGSIGALYDLVVAAQDAHAVDGNFKGSLLTMTSQQGLYFAIILLTSNFGAVIMDTGYFLKAFAASPSAVVPGYVVGGISYFSIPWSLGTIVGMASLGLESSPVFPTYPRTMTGAEVTGGLALPYVAVAVAGKGGAVAVLLMTFMAVTSTLSAQILAVSSILTFDIYRVYFNTESTNEQVIRWGHIGVIMFGIISAAFTAMFHYIGIDMGWTLYMLGVLACPGVIPLILTIIWRKQSKIAAIASAFLGLGTGFGTWLGTAYAFSGEVSIASTGGTLPCMYGTVASLFSPGIYSVVISWLKPDNYDWAEFKEHKLAVDSEGVTSSGSESHAGVESPGKTATDVSAVEEISTNSTQRRWARYALWWAIATFFGHWVLWPLPMYAANYIFSKQFFTAWIVVSLIWLWWTLLAVGFYPIWDGRRQIIAVARSFRNV</sequence>
<evidence type="ECO:0000256" key="9">
    <source>
        <dbReference type="SAM" id="MobiDB-lite"/>
    </source>
</evidence>
<evidence type="ECO:0000259" key="11">
    <source>
        <dbReference type="Pfam" id="PF00891"/>
    </source>
</evidence>
<dbReference type="PANTHER" id="PTHR46154">
    <property type="match status" value="1"/>
</dbReference>
<dbReference type="InterPro" id="IPR038377">
    <property type="entry name" value="Na/Glc_symporter_sf"/>
</dbReference>
<dbReference type="PROSITE" id="PS51683">
    <property type="entry name" value="SAM_OMT_II"/>
    <property type="match status" value="1"/>
</dbReference>
<protein>
    <submittedName>
        <fullName evidence="12">Putative dur3-urea permease</fullName>
    </submittedName>
</protein>
<feature type="transmembrane region" description="Helical" evidence="10">
    <location>
        <begin position="629"/>
        <end position="651"/>
    </location>
</feature>
<gene>
    <name evidence="12" type="ORF">FIE12Z_1655</name>
</gene>
<dbReference type="InterPro" id="IPR001734">
    <property type="entry name" value="Na/solute_symporter"/>
</dbReference>
<comment type="subcellular location">
    <subcellularLocation>
        <location evidence="1">Membrane</location>
        <topology evidence="1">Multi-pass membrane protein</topology>
    </subcellularLocation>
</comment>
<feature type="transmembrane region" description="Helical" evidence="10">
    <location>
        <begin position="484"/>
        <end position="505"/>
    </location>
</feature>
<feature type="transmembrane region" description="Helical" evidence="10">
    <location>
        <begin position="525"/>
        <end position="545"/>
    </location>
</feature>
<dbReference type="GO" id="GO:0008171">
    <property type="term" value="F:O-methyltransferase activity"/>
    <property type="evidence" value="ECO:0007669"/>
    <property type="project" value="InterPro"/>
</dbReference>
<dbReference type="Gene3D" id="3.40.50.150">
    <property type="entry name" value="Vaccinia Virus protein VP39"/>
    <property type="match status" value="1"/>
</dbReference>
<evidence type="ECO:0000256" key="4">
    <source>
        <dbReference type="ARBA" id="ARBA00022679"/>
    </source>
</evidence>
<feature type="transmembrane region" description="Helical" evidence="10">
    <location>
        <begin position="425"/>
        <end position="444"/>
    </location>
</feature>
<comment type="similarity">
    <text evidence="2">Belongs to the sodium:solute symporter (SSF) (TC 2.A.21) family.</text>
</comment>
<evidence type="ECO:0000313" key="12">
    <source>
        <dbReference type="EMBL" id="RFN54059.1"/>
    </source>
</evidence>
<evidence type="ECO:0000256" key="2">
    <source>
        <dbReference type="ARBA" id="ARBA00006434"/>
    </source>
</evidence>
<feature type="domain" description="O-methyltransferase C-terminal" evidence="11">
    <location>
        <begin position="26"/>
        <end position="183"/>
    </location>
</feature>
<feature type="transmembrane region" description="Helical" evidence="10">
    <location>
        <begin position="319"/>
        <end position="336"/>
    </location>
</feature>
<dbReference type="InterPro" id="IPR016461">
    <property type="entry name" value="COMT-like"/>
</dbReference>
<feature type="transmembrane region" description="Helical" evidence="10">
    <location>
        <begin position="288"/>
        <end position="312"/>
    </location>
</feature>
<dbReference type="InterPro" id="IPR029063">
    <property type="entry name" value="SAM-dependent_MTases_sf"/>
</dbReference>
<dbReference type="GO" id="GO:0015204">
    <property type="term" value="F:urea transmembrane transporter activity"/>
    <property type="evidence" value="ECO:0007669"/>
    <property type="project" value="InterPro"/>
</dbReference>
<dbReference type="PROSITE" id="PS50283">
    <property type="entry name" value="NA_SOLUT_SYMP_3"/>
    <property type="match status" value="1"/>
</dbReference>
<feature type="transmembrane region" description="Helical" evidence="10">
    <location>
        <begin position="806"/>
        <end position="825"/>
    </location>
</feature>
<dbReference type="InterPro" id="IPR001077">
    <property type="entry name" value="COMT_C"/>
</dbReference>
<dbReference type="GO" id="GO:0032259">
    <property type="term" value="P:methylation"/>
    <property type="evidence" value="ECO:0007669"/>
    <property type="project" value="UniProtKB-KW"/>
</dbReference>
<dbReference type="InterPro" id="IPR018181">
    <property type="entry name" value="Heat_shock_70_CS"/>
</dbReference>
<evidence type="ECO:0000256" key="8">
    <source>
        <dbReference type="ARBA" id="ARBA00023136"/>
    </source>
</evidence>
<keyword evidence="6 10" id="KW-0812">Transmembrane</keyword>
<feature type="transmembrane region" description="Helical" evidence="10">
    <location>
        <begin position="837"/>
        <end position="859"/>
    </location>
</feature>
<evidence type="ECO:0000256" key="1">
    <source>
        <dbReference type="ARBA" id="ARBA00004141"/>
    </source>
</evidence>
<dbReference type="EMBL" id="PXXK01000031">
    <property type="protein sequence ID" value="RFN54059.1"/>
    <property type="molecule type" value="Genomic_DNA"/>
</dbReference>
<keyword evidence="3" id="KW-0489">Methyltransferase</keyword>
<organism evidence="12 13">
    <name type="scientific">Fusarium flagelliforme</name>
    <dbReference type="NCBI Taxonomy" id="2675880"/>
    <lineage>
        <taxon>Eukaryota</taxon>
        <taxon>Fungi</taxon>
        <taxon>Dikarya</taxon>
        <taxon>Ascomycota</taxon>
        <taxon>Pezizomycotina</taxon>
        <taxon>Sordariomycetes</taxon>
        <taxon>Hypocreomycetidae</taxon>
        <taxon>Hypocreales</taxon>
        <taxon>Nectriaceae</taxon>
        <taxon>Fusarium</taxon>
        <taxon>Fusarium incarnatum-equiseti species complex</taxon>
    </lineage>
</organism>
<evidence type="ECO:0000256" key="6">
    <source>
        <dbReference type="ARBA" id="ARBA00022692"/>
    </source>
</evidence>
<keyword evidence="5" id="KW-0949">S-adenosyl-L-methionine</keyword>
<dbReference type="InterPro" id="IPR031155">
    <property type="entry name" value="DUR"/>
</dbReference>
<evidence type="ECO:0000313" key="13">
    <source>
        <dbReference type="Proteomes" id="UP000265631"/>
    </source>
</evidence>
<keyword evidence="4" id="KW-0808">Transferase</keyword>
<feature type="region of interest" description="Disordered" evidence="9">
    <location>
        <begin position="766"/>
        <end position="785"/>
    </location>
</feature>
<dbReference type="Gene3D" id="1.20.1730.10">
    <property type="entry name" value="Sodium/glucose cotransporter"/>
    <property type="match status" value="1"/>
</dbReference>
<dbReference type="PANTHER" id="PTHR46154:SF1">
    <property type="entry name" value="ACTIVE TRANSPORTER, PUTATIVE (AFU_ORTHOLOGUE AFUA_1G17570)-RELATED"/>
    <property type="match status" value="1"/>
</dbReference>
<proteinExistence type="inferred from homology"/>
<feature type="transmembrane region" description="Helical" evidence="10">
    <location>
        <begin position="250"/>
        <end position="268"/>
    </location>
</feature>
<evidence type="ECO:0000256" key="3">
    <source>
        <dbReference type="ARBA" id="ARBA00022603"/>
    </source>
</evidence>
<dbReference type="STRING" id="2594813.A0A395N399"/>
<feature type="transmembrane region" description="Helical" evidence="10">
    <location>
        <begin position="388"/>
        <end position="413"/>
    </location>
</feature>
<reference evidence="12 13" key="1">
    <citation type="journal article" date="2018" name="PLoS Pathog.">
        <title>Evolution of structural diversity of trichothecenes, a family of toxins produced by plant pathogenic and entomopathogenic fungi.</title>
        <authorList>
            <person name="Proctor R.H."/>
            <person name="McCormick S.P."/>
            <person name="Kim H.S."/>
            <person name="Cardoza R.E."/>
            <person name="Stanley A.M."/>
            <person name="Lindo L."/>
            <person name="Kelly A."/>
            <person name="Brown D.W."/>
            <person name="Lee T."/>
            <person name="Vaughan M.M."/>
            <person name="Alexander N.J."/>
            <person name="Busman M."/>
            <person name="Gutierrez S."/>
        </authorList>
    </citation>
    <scope>NUCLEOTIDE SEQUENCE [LARGE SCALE GENOMIC DNA]</scope>
    <source>
        <strain evidence="12 13">NRRL 13405</strain>
    </source>
</reference>
<evidence type="ECO:0000256" key="10">
    <source>
        <dbReference type="SAM" id="Phobius"/>
    </source>
</evidence>